<feature type="domain" description="Dynamin N-terminal" evidence="1">
    <location>
        <begin position="61"/>
        <end position="140"/>
    </location>
</feature>
<keyword evidence="3" id="KW-1185">Reference proteome</keyword>
<dbReference type="Pfam" id="PF00350">
    <property type="entry name" value="Dynamin_N"/>
    <property type="match status" value="1"/>
</dbReference>
<comment type="caution">
    <text evidence="2">The sequence shown here is derived from an EMBL/GenBank/DDBJ whole genome shotgun (WGS) entry which is preliminary data.</text>
</comment>
<dbReference type="InterPro" id="IPR045063">
    <property type="entry name" value="Dynamin_N"/>
</dbReference>
<dbReference type="Gene3D" id="3.40.50.300">
    <property type="entry name" value="P-loop containing nucleotide triphosphate hydrolases"/>
    <property type="match status" value="1"/>
</dbReference>
<sequence length="868" mass="97956">METEKLNHYKQYGKSIGETVESLSQSLSLPDWVSATLPNALTRLGEAAKKTVDRATSPVKIGVMGEFNAGKTLLLGSLIGYGDALPVSANPTTGNVTAIHLIQQEGFQTTQVEEFAVEYLSDLEVKECLQFMLKEADKRATDASINSEQLKALHRLNVNEIGIWQDTINWCETVWKSSNNLDLRYLLRELILFVRTYERWGILLGKQYSQIDPIVARQGLQLADAEMDIQNLRFEDMPLPAPGKSNQVSIESLQNSFPLIRRVNLKVRVSRDIWDLSGLAGAEEFILLDFPGLGAANSGVRDTFLSLRELEEVQTILIILKGNEPGGATANKIFTMMQQQKPGVNLKERILVGVGRFDQLPLENEGGERILDEMIEENAIDDILPFEDEPLSENSVLEKLKVLKTTVASAQAFTTEKNRIFLLSPLWGLGDLAKNSSNVQVGSPEFMANLDYLFDRGEKSRQLREKWQRLSEKLQGSDRRSTLARQLGDLAENGGIVRLRESILNHVKEHGFKQLLDDTRSAAENLHKQQDELRHLLEGIQQDIPIPENKNFVKLREAIESLVKTYNEFQQDLGKKSLQDRRGVQVSEAIKDELIFRIFSWPHWNLLFQQADDGIIKLPESTNIVDEILGDLEAGDDTSIPVQSEDFYPEFAQMVREMEGFTRETIANPQNGAIALLLNELSAKVQNERNAIAEILPPEKIEEIKQTKRENVRSFQILVQGGTEPKMWLNGLLKKAKVADNSEKKIKPENLFPLARANNNKNGLTFAWGQTGNKTDRTPANNQILVLRLRDEMVASAGLHLVEFASEVNQKFDNSLREFLKGINSDLQKLLQNEVLLRDITAEDMVNRSVPQWWQSLWQITEITYPGG</sequence>
<dbReference type="SUPFAM" id="SSF52540">
    <property type="entry name" value="P-loop containing nucleoside triphosphate hydrolases"/>
    <property type="match status" value="1"/>
</dbReference>
<dbReference type="RefSeq" id="WP_190469351.1">
    <property type="nucleotide sequence ID" value="NZ_JACJPW010000068.1"/>
</dbReference>
<protein>
    <submittedName>
        <fullName evidence="2">Dynamin family protein</fullName>
    </submittedName>
</protein>
<organism evidence="2 3">
    <name type="scientific">Aerosakkonema funiforme FACHB-1375</name>
    <dbReference type="NCBI Taxonomy" id="2949571"/>
    <lineage>
        <taxon>Bacteria</taxon>
        <taxon>Bacillati</taxon>
        <taxon>Cyanobacteriota</taxon>
        <taxon>Cyanophyceae</taxon>
        <taxon>Oscillatoriophycideae</taxon>
        <taxon>Aerosakkonematales</taxon>
        <taxon>Aerosakkonemataceae</taxon>
        <taxon>Aerosakkonema</taxon>
    </lineage>
</organism>
<accession>A0A926VHR0</accession>
<reference evidence="2" key="2">
    <citation type="submission" date="2020-08" db="EMBL/GenBank/DDBJ databases">
        <authorList>
            <person name="Chen M."/>
            <person name="Teng W."/>
            <person name="Zhao L."/>
            <person name="Hu C."/>
            <person name="Zhou Y."/>
            <person name="Han B."/>
            <person name="Song L."/>
            <person name="Shu W."/>
        </authorList>
    </citation>
    <scope>NUCLEOTIDE SEQUENCE</scope>
    <source>
        <strain evidence="2">FACHB-1375</strain>
    </source>
</reference>
<gene>
    <name evidence="2" type="ORF">H6G03_23230</name>
</gene>
<reference evidence="2" key="1">
    <citation type="journal article" date="2015" name="ISME J.">
        <title>Draft Genome Sequence of Streptomyces incarnatus NRRL8089, which Produces the Nucleoside Antibiotic Sinefungin.</title>
        <authorList>
            <person name="Oshima K."/>
            <person name="Hattori M."/>
            <person name="Shimizu H."/>
            <person name="Fukuda K."/>
            <person name="Nemoto M."/>
            <person name="Inagaki K."/>
            <person name="Tamura T."/>
        </authorList>
    </citation>
    <scope>NUCLEOTIDE SEQUENCE</scope>
    <source>
        <strain evidence="2">FACHB-1375</strain>
    </source>
</reference>
<evidence type="ECO:0000313" key="3">
    <source>
        <dbReference type="Proteomes" id="UP000641646"/>
    </source>
</evidence>
<evidence type="ECO:0000259" key="1">
    <source>
        <dbReference type="Pfam" id="PF00350"/>
    </source>
</evidence>
<name>A0A926VHR0_9CYAN</name>
<proteinExistence type="predicted"/>
<dbReference type="Proteomes" id="UP000641646">
    <property type="component" value="Unassembled WGS sequence"/>
</dbReference>
<dbReference type="InterPro" id="IPR027417">
    <property type="entry name" value="P-loop_NTPase"/>
</dbReference>
<dbReference type="AlphaFoldDB" id="A0A926VHR0"/>
<evidence type="ECO:0000313" key="2">
    <source>
        <dbReference type="EMBL" id="MBD2183945.1"/>
    </source>
</evidence>
<dbReference type="EMBL" id="JACJPW010000068">
    <property type="protein sequence ID" value="MBD2183945.1"/>
    <property type="molecule type" value="Genomic_DNA"/>
</dbReference>